<dbReference type="EC" id="2.7.7.65" evidence="1"/>
<dbReference type="InterPro" id="IPR001789">
    <property type="entry name" value="Sig_transdc_resp-reg_receiver"/>
</dbReference>
<dbReference type="Pfam" id="PF00072">
    <property type="entry name" value="Response_reg"/>
    <property type="match status" value="2"/>
</dbReference>
<dbReference type="SUPFAM" id="SSF52172">
    <property type="entry name" value="CheY-like"/>
    <property type="match status" value="2"/>
</dbReference>
<dbReference type="OrthoDB" id="9812260at2"/>
<dbReference type="Pfam" id="PF00990">
    <property type="entry name" value="GGDEF"/>
    <property type="match status" value="1"/>
</dbReference>
<evidence type="ECO:0000256" key="3">
    <source>
        <dbReference type="PROSITE-ProRule" id="PRU00169"/>
    </source>
</evidence>
<dbReference type="InterPro" id="IPR050469">
    <property type="entry name" value="Diguanylate_Cyclase"/>
</dbReference>
<dbReference type="PANTHER" id="PTHR45138:SF9">
    <property type="entry name" value="DIGUANYLATE CYCLASE DGCM-RELATED"/>
    <property type="match status" value="1"/>
</dbReference>
<dbReference type="FunFam" id="3.30.70.270:FF:000001">
    <property type="entry name" value="Diguanylate cyclase domain protein"/>
    <property type="match status" value="1"/>
</dbReference>
<comment type="catalytic activity">
    <reaction evidence="2">
        <text>2 GTP = 3',3'-c-di-GMP + 2 diphosphate</text>
        <dbReference type="Rhea" id="RHEA:24898"/>
        <dbReference type="ChEBI" id="CHEBI:33019"/>
        <dbReference type="ChEBI" id="CHEBI:37565"/>
        <dbReference type="ChEBI" id="CHEBI:58805"/>
        <dbReference type="EC" id="2.7.7.65"/>
    </reaction>
</comment>
<dbReference type="SMART" id="SM00267">
    <property type="entry name" value="GGDEF"/>
    <property type="match status" value="1"/>
</dbReference>
<proteinExistence type="predicted"/>
<name>N6V3G8_9HYPH</name>
<evidence type="ECO:0000313" key="6">
    <source>
        <dbReference type="EMBL" id="ENN87636.1"/>
    </source>
</evidence>
<feature type="modified residue" description="4-aspartylphosphate" evidence="3">
    <location>
        <position position="193"/>
    </location>
</feature>
<keyword evidence="7" id="KW-1185">Reference proteome</keyword>
<dbReference type="CDD" id="cd01949">
    <property type="entry name" value="GGDEF"/>
    <property type="match status" value="1"/>
</dbReference>
<feature type="modified residue" description="4-aspartylphosphate" evidence="3">
    <location>
        <position position="72"/>
    </location>
</feature>
<dbReference type="PROSITE" id="PS50110">
    <property type="entry name" value="RESPONSE_REGULATORY"/>
    <property type="match status" value="2"/>
</dbReference>
<dbReference type="AlphaFoldDB" id="N6V3G8"/>
<evidence type="ECO:0000313" key="7">
    <source>
        <dbReference type="Proteomes" id="UP000012429"/>
    </source>
</evidence>
<organism evidence="6 7">
    <name type="scientific">Rhizobium freirei PRF 81</name>
    <dbReference type="NCBI Taxonomy" id="363754"/>
    <lineage>
        <taxon>Bacteria</taxon>
        <taxon>Pseudomonadati</taxon>
        <taxon>Pseudomonadota</taxon>
        <taxon>Alphaproteobacteria</taxon>
        <taxon>Hyphomicrobiales</taxon>
        <taxon>Rhizobiaceae</taxon>
        <taxon>Rhizobium/Agrobacterium group</taxon>
        <taxon>Rhizobium</taxon>
    </lineage>
</organism>
<dbReference type="SMART" id="SM00448">
    <property type="entry name" value="REC"/>
    <property type="match status" value="2"/>
</dbReference>
<feature type="domain" description="GGDEF" evidence="5">
    <location>
        <begin position="303"/>
        <end position="436"/>
    </location>
</feature>
<reference evidence="6 7" key="1">
    <citation type="journal article" date="2012" name="BMC Genomics">
        <title>Genomic basis of broad host range and environmental adaptability of Rhizobium tropici CIAT 899 and Rhizobium sp. PRF 81 which are used in inoculants for common bean (Phaseolus vulgaris L.).</title>
        <authorList>
            <person name="Ormeno-Orrillo E."/>
            <person name="Menna P."/>
            <person name="Almeida L.G."/>
            <person name="Ollero F.J."/>
            <person name="Nicolas M.F."/>
            <person name="Pains Rodrigues E."/>
            <person name="Shigueyoshi Nakatani A."/>
            <person name="Silva Batista J.S."/>
            <person name="Oliveira Chueire L.M."/>
            <person name="Souza R.C."/>
            <person name="Ribeiro Vasconcelos A.T."/>
            <person name="Megias M."/>
            <person name="Hungria M."/>
            <person name="Martinez-Romero E."/>
        </authorList>
    </citation>
    <scope>NUCLEOTIDE SEQUENCE [LARGE SCALE GENOMIC DNA]</scope>
    <source>
        <strain evidence="6 7">PRF 81</strain>
    </source>
</reference>
<dbReference type="Gene3D" id="3.40.50.2300">
    <property type="match status" value="2"/>
</dbReference>
<evidence type="ECO:0000256" key="1">
    <source>
        <dbReference type="ARBA" id="ARBA00012528"/>
    </source>
</evidence>
<dbReference type="PANTHER" id="PTHR45138">
    <property type="entry name" value="REGULATORY COMPONENTS OF SENSORY TRANSDUCTION SYSTEM"/>
    <property type="match status" value="1"/>
</dbReference>
<comment type="caution">
    <text evidence="6">The sequence shown here is derived from an EMBL/GenBank/DDBJ whole genome shotgun (WGS) entry which is preliminary data.</text>
</comment>
<dbReference type="EMBL" id="AQHN01000055">
    <property type="protein sequence ID" value="ENN87636.1"/>
    <property type="molecule type" value="Genomic_DNA"/>
</dbReference>
<dbReference type="STRING" id="363754.RHSP_45169"/>
<dbReference type="SUPFAM" id="SSF55073">
    <property type="entry name" value="Nucleotide cyclase"/>
    <property type="match status" value="1"/>
</dbReference>
<gene>
    <name evidence="6" type="ORF">RHSP_45169</name>
</gene>
<dbReference type="GO" id="GO:0000160">
    <property type="term" value="P:phosphorelay signal transduction system"/>
    <property type="evidence" value="ECO:0007669"/>
    <property type="project" value="InterPro"/>
</dbReference>
<dbReference type="GO" id="GO:0005886">
    <property type="term" value="C:plasma membrane"/>
    <property type="evidence" value="ECO:0007669"/>
    <property type="project" value="TreeGrafter"/>
</dbReference>
<dbReference type="Gene3D" id="3.30.70.270">
    <property type="match status" value="1"/>
</dbReference>
<evidence type="ECO:0000259" key="5">
    <source>
        <dbReference type="PROSITE" id="PS50887"/>
    </source>
</evidence>
<sequence>MVLHAGSLGDGAGYRNGGQKILLVEDSRMFSAVLSHRFETELGLAVTHCSSLKALNEVLENGDRGFTMAVIDLNLPDAAHGEALDVAVAHNIPTIVFTASFDIATRNRIMVRRVVDYVLKDSEFALDNLVSAVQRAIANRATRVLVVDDLPSARKMLTDLLLAQQYKVAEASTGVEALAMIDQFDDIEVVVTDYNMPDMNGHELTRRIRHCHGSDRMRIIGVSSSNDRLLSATFLKAGASDFIYRPYVPEELQCRIALNVETLTQLKQLRAAAASDYLTGLYNRRYFYDHGPKLVNECLRQQRPGSVAILDIDHFKNLNDTYGHEIGDQVLKAVAGRLQSLFEGTGNLLSRLGGEEFAILFTEMNSRAATALCDEVRLSLASLKVHADDEELSVTVSIGVAEIGGYESFDNYLNAADQFLYMAKHNGRNQVYSDYKMTEQAAE</sequence>
<dbReference type="InterPro" id="IPR043128">
    <property type="entry name" value="Rev_trsase/Diguanyl_cyclase"/>
</dbReference>
<dbReference type="NCBIfam" id="TIGR00254">
    <property type="entry name" value="GGDEF"/>
    <property type="match status" value="1"/>
</dbReference>
<dbReference type="GO" id="GO:1902201">
    <property type="term" value="P:negative regulation of bacterial-type flagellum-dependent cell motility"/>
    <property type="evidence" value="ECO:0007669"/>
    <property type="project" value="TreeGrafter"/>
</dbReference>
<evidence type="ECO:0000259" key="4">
    <source>
        <dbReference type="PROSITE" id="PS50110"/>
    </source>
</evidence>
<dbReference type="GO" id="GO:0043709">
    <property type="term" value="P:cell adhesion involved in single-species biofilm formation"/>
    <property type="evidence" value="ECO:0007669"/>
    <property type="project" value="TreeGrafter"/>
</dbReference>
<evidence type="ECO:0000256" key="2">
    <source>
        <dbReference type="ARBA" id="ARBA00034247"/>
    </source>
</evidence>
<feature type="domain" description="Response regulatory" evidence="4">
    <location>
        <begin position="143"/>
        <end position="260"/>
    </location>
</feature>
<dbReference type="InterPro" id="IPR011006">
    <property type="entry name" value="CheY-like_superfamily"/>
</dbReference>
<dbReference type="RefSeq" id="WP_004115748.1">
    <property type="nucleotide sequence ID" value="NZ_AQHN01000055.1"/>
</dbReference>
<protein>
    <recommendedName>
        <fullName evidence="1">diguanylate cyclase</fullName>
        <ecNumber evidence="1">2.7.7.65</ecNumber>
    </recommendedName>
</protein>
<accession>N6V3G8</accession>
<dbReference type="InterPro" id="IPR029787">
    <property type="entry name" value="Nucleotide_cyclase"/>
</dbReference>
<feature type="domain" description="Response regulatory" evidence="4">
    <location>
        <begin position="20"/>
        <end position="135"/>
    </location>
</feature>
<dbReference type="Proteomes" id="UP000012429">
    <property type="component" value="Unassembled WGS sequence"/>
</dbReference>
<dbReference type="PATRIC" id="fig|363754.4.peg.2061"/>
<keyword evidence="3" id="KW-0597">Phosphoprotein</keyword>
<dbReference type="InterPro" id="IPR000160">
    <property type="entry name" value="GGDEF_dom"/>
</dbReference>
<dbReference type="GO" id="GO:0052621">
    <property type="term" value="F:diguanylate cyclase activity"/>
    <property type="evidence" value="ECO:0007669"/>
    <property type="project" value="UniProtKB-EC"/>
</dbReference>
<dbReference type="PROSITE" id="PS50887">
    <property type="entry name" value="GGDEF"/>
    <property type="match status" value="1"/>
</dbReference>